<evidence type="ECO:0000313" key="4">
    <source>
        <dbReference type="Proteomes" id="UP001152797"/>
    </source>
</evidence>
<dbReference type="AlphaFoldDB" id="A0A9P1CWZ6"/>
<dbReference type="Proteomes" id="UP001152797">
    <property type="component" value="Unassembled WGS sequence"/>
</dbReference>
<dbReference type="PANTHER" id="PTHR30283:SF4">
    <property type="entry name" value="PEROXIDE STRESS RESISTANCE PROTEIN YAAA"/>
    <property type="match status" value="1"/>
</dbReference>
<organism evidence="1">
    <name type="scientific">Cladocopium goreaui</name>
    <dbReference type="NCBI Taxonomy" id="2562237"/>
    <lineage>
        <taxon>Eukaryota</taxon>
        <taxon>Sar</taxon>
        <taxon>Alveolata</taxon>
        <taxon>Dinophyceae</taxon>
        <taxon>Suessiales</taxon>
        <taxon>Symbiodiniaceae</taxon>
        <taxon>Cladocopium</taxon>
    </lineage>
</organism>
<dbReference type="PANTHER" id="PTHR30283">
    <property type="entry name" value="PEROXIDE STRESS RESPONSE PROTEIN YAAA"/>
    <property type="match status" value="1"/>
</dbReference>
<dbReference type="GO" id="GO:0005829">
    <property type="term" value="C:cytosol"/>
    <property type="evidence" value="ECO:0007669"/>
    <property type="project" value="TreeGrafter"/>
</dbReference>
<gene>
    <name evidence="1" type="ORF">C1SCF055_LOCUS24876</name>
</gene>
<proteinExistence type="predicted"/>
<dbReference type="EMBL" id="CAMXCT030002507">
    <property type="protein sequence ID" value="CAL4785904.1"/>
    <property type="molecule type" value="Genomic_DNA"/>
</dbReference>
<evidence type="ECO:0000313" key="2">
    <source>
        <dbReference type="EMBL" id="CAL1151967.1"/>
    </source>
</evidence>
<dbReference type="InterPro" id="IPR005583">
    <property type="entry name" value="YaaA"/>
</dbReference>
<evidence type="ECO:0000313" key="1">
    <source>
        <dbReference type="EMBL" id="CAI3998592.1"/>
    </source>
</evidence>
<protein>
    <submittedName>
        <fullName evidence="3">Histone acetyltransferase</fullName>
    </submittedName>
</protein>
<dbReference type="EMBL" id="CAMXCT010002507">
    <property type="protein sequence ID" value="CAI3998592.1"/>
    <property type="molecule type" value="Genomic_DNA"/>
</dbReference>
<evidence type="ECO:0000313" key="3">
    <source>
        <dbReference type="EMBL" id="CAL4785904.1"/>
    </source>
</evidence>
<sequence>MLVLLSSAMRFHAKPATEVVKRTTPRLLHKTKALVQELRQIEAKDIKKQLHVNDALAKQYTQHLNQFEAKEPVPCGLLYDTPFYEACSFGTFDEEDAEWANSYVRILSGLYGFLRPYDDIQTLSLPVSLNTKLKNSKGQFLRNYWKEHIYKEMDDALQSLPMLVILNLAAEEDKDILDPEFLPAAARVVKVDFKISNKDDAGTAKGEFVRWMLENRCMTVEDLLEFKGLDEESPDYRLSKKQTSADSLLFEQNVGDGLDGGWSRKMKDFGGSKGKFMKEFASGAQKYQRAEIKNALKKETKANKKKGSSAFY</sequence>
<dbReference type="OrthoDB" id="10267106at2759"/>
<reference evidence="2" key="2">
    <citation type="submission" date="2024-04" db="EMBL/GenBank/DDBJ databases">
        <authorList>
            <person name="Chen Y."/>
            <person name="Shah S."/>
            <person name="Dougan E. K."/>
            <person name="Thang M."/>
            <person name="Chan C."/>
        </authorList>
    </citation>
    <scope>NUCLEOTIDE SEQUENCE [LARGE SCALE GENOMIC DNA]</scope>
</reference>
<keyword evidence="4" id="KW-1185">Reference proteome</keyword>
<name>A0A9P1CWZ6_9DINO</name>
<accession>A0A9P1CWZ6</accession>
<dbReference type="GO" id="GO:0033194">
    <property type="term" value="P:response to hydroperoxide"/>
    <property type="evidence" value="ECO:0007669"/>
    <property type="project" value="TreeGrafter"/>
</dbReference>
<dbReference type="Pfam" id="PF03883">
    <property type="entry name" value="H2O2_YaaD"/>
    <property type="match status" value="1"/>
</dbReference>
<reference evidence="1" key="1">
    <citation type="submission" date="2022-10" db="EMBL/GenBank/DDBJ databases">
        <authorList>
            <person name="Chen Y."/>
            <person name="Dougan E. K."/>
            <person name="Chan C."/>
            <person name="Rhodes N."/>
            <person name="Thang M."/>
        </authorList>
    </citation>
    <scope>NUCLEOTIDE SEQUENCE</scope>
</reference>
<comment type="caution">
    <text evidence="1">The sequence shown here is derived from an EMBL/GenBank/DDBJ whole genome shotgun (WGS) entry which is preliminary data.</text>
</comment>
<dbReference type="EMBL" id="CAMXCT020002507">
    <property type="protein sequence ID" value="CAL1151967.1"/>
    <property type="molecule type" value="Genomic_DNA"/>
</dbReference>